<feature type="domain" description="Schlafen AlbA-2" evidence="1">
    <location>
        <begin position="14"/>
        <end position="129"/>
    </location>
</feature>
<dbReference type="RefSeq" id="WP_138088392.1">
    <property type="nucleotide sequence ID" value="NZ_VAUV01000021.1"/>
</dbReference>
<dbReference type="Gene3D" id="3.30.565.60">
    <property type="match status" value="1"/>
</dbReference>
<proteinExistence type="predicted"/>
<dbReference type="AlphaFoldDB" id="A0A5R8K8J0"/>
<dbReference type="EMBL" id="VAUV01000021">
    <property type="protein sequence ID" value="TLD68638.1"/>
    <property type="molecule type" value="Genomic_DNA"/>
</dbReference>
<dbReference type="InterPro" id="IPR007421">
    <property type="entry name" value="Schlafen_AlbA_2_dom"/>
</dbReference>
<dbReference type="InterPro" id="IPR038475">
    <property type="entry name" value="RecG_C_sf"/>
</dbReference>
<dbReference type="PANTHER" id="PTHR30595">
    <property type="entry name" value="GLPR-RELATED TRANSCRIPTIONAL REPRESSOR"/>
    <property type="match status" value="1"/>
</dbReference>
<dbReference type="OrthoDB" id="9813719at2"/>
<protein>
    <submittedName>
        <fullName evidence="2">Transcriptional regulator</fullName>
    </submittedName>
</protein>
<dbReference type="Gene3D" id="3.30.950.30">
    <property type="entry name" value="Schlafen, AAA domain"/>
    <property type="match status" value="1"/>
</dbReference>
<dbReference type="Pfam" id="PF04326">
    <property type="entry name" value="SLFN_AlbA_2"/>
    <property type="match status" value="1"/>
</dbReference>
<sequence length="397" mass="44630">MTSEDLRQLISSGEADRVELTRAAQDNEKFREAICAFSNDMAGRGLAGYLVIGIDENNPAYRLSVSTEMLEKLVGLRSDGAIMPLPVMNVSRVPHPGGDGEVIVVEVHPNDMPPVRYKGRTHIRIGPRKGVASESEERVLIERRTANFRTFDVTPCPEGDLERLDTETFRHTYRPQAIAAEVIAENHRDLPEQLAALRFYNLKRNCPTNAGMLVFAYDPLDLFPGAKVQFVQYDGPELADTVLAEKTFTGSLITLLSELDSFLKGRFTQRPVAVSELREQAVFDFPPEAVRELLMNAVLHRDYQSTSPIRFYQFNDRIEIQNPGGLYGDASPENFPRVNAYRNPIIAEAMHTLGYVNRFGRGIARAQRALNDNQSPPPSFDYQSSHFLAIIPKHLQR</sequence>
<evidence type="ECO:0000313" key="3">
    <source>
        <dbReference type="Proteomes" id="UP000306196"/>
    </source>
</evidence>
<reference evidence="2 3" key="1">
    <citation type="submission" date="2019-05" db="EMBL/GenBank/DDBJ databases">
        <title>Verrucobacter flavum gen. nov., sp. nov. a new member of the family Verrucomicrobiaceae.</title>
        <authorList>
            <person name="Szuroczki S."/>
            <person name="Abbaszade G."/>
            <person name="Szabo A."/>
            <person name="Felfoldi T."/>
            <person name="Schumann P."/>
            <person name="Boka K."/>
            <person name="Keki Z."/>
            <person name="Toumi M."/>
            <person name="Toth E."/>
        </authorList>
    </citation>
    <scope>NUCLEOTIDE SEQUENCE [LARGE SCALE GENOMIC DNA]</scope>
    <source>
        <strain evidence="2 3">MG-N-17</strain>
    </source>
</reference>
<evidence type="ECO:0000313" key="2">
    <source>
        <dbReference type="EMBL" id="TLD68638.1"/>
    </source>
</evidence>
<comment type="caution">
    <text evidence="2">The sequence shown here is derived from an EMBL/GenBank/DDBJ whole genome shotgun (WGS) entry which is preliminary data.</text>
</comment>
<organism evidence="2 3">
    <name type="scientific">Phragmitibacter flavus</name>
    <dbReference type="NCBI Taxonomy" id="2576071"/>
    <lineage>
        <taxon>Bacteria</taxon>
        <taxon>Pseudomonadati</taxon>
        <taxon>Verrucomicrobiota</taxon>
        <taxon>Verrucomicrobiia</taxon>
        <taxon>Verrucomicrobiales</taxon>
        <taxon>Verrucomicrobiaceae</taxon>
        <taxon>Phragmitibacter</taxon>
    </lineage>
</organism>
<dbReference type="Pfam" id="PF13749">
    <property type="entry name" value="HATPase_c_4"/>
    <property type="match status" value="1"/>
</dbReference>
<keyword evidence="3" id="KW-1185">Reference proteome</keyword>
<gene>
    <name evidence="2" type="ORF">FEM03_21595</name>
</gene>
<evidence type="ECO:0000259" key="1">
    <source>
        <dbReference type="Pfam" id="PF04326"/>
    </source>
</evidence>
<dbReference type="Proteomes" id="UP000306196">
    <property type="component" value="Unassembled WGS sequence"/>
</dbReference>
<dbReference type="InterPro" id="IPR038461">
    <property type="entry name" value="Schlafen_AlbA_2_dom_sf"/>
</dbReference>
<name>A0A5R8K8J0_9BACT</name>
<accession>A0A5R8K8J0</accession>
<dbReference type="PANTHER" id="PTHR30595:SF6">
    <property type="entry name" value="SCHLAFEN ALBA-2 DOMAIN-CONTAINING PROTEIN"/>
    <property type="match status" value="1"/>
</dbReference>